<accession>A0AAD5C8A7</accession>
<sequence length="136" mass="16129">MFKVENMVMIKNMEQVVSKVLMMLHLVDLKQGRMARKIGTQKRNTVKRERERAVCFLIDDRTAETDKVANYFLRRRRRHNQPWLESRCVSQLLRIINGGEVHRPGERMIFPMFVVYGKVFHMEDEGYLKSHGYAGT</sequence>
<name>A0AAD5C8A7_AMBAR</name>
<keyword evidence="2" id="KW-1185">Reference proteome</keyword>
<dbReference type="AlphaFoldDB" id="A0AAD5C8A7"/>
<protein>
    <submittedName>
        <fullName evidence="1">Uncharacterized protein</fullName>
    </submittedName>
</protein>
<organism evidence="1 2">
    <name type="scientific">Ambrosia artemisiifolia</name>
    <name type="common">Common ragweed</name>
    <dbReference type="NCBI Taxonomy" id="4212"/>
    <lineage>
        <taxon>Eukaryota</taxon>
        <taxon>Viridiplantae</taxon>
        <taxon>Streptophyta</taxon>
        <taxon>Embryophyta</taxon>
        <taxon>Tracheophyta</taxon>
        <taxon>Spermatophyta</taxon>
        <taxon>Magnoliopsida</taxon>
        <taxon>eudicotyledons</taxon>
        <taxon>Gunneridae</taxon>
        <taxon>Pentapetalae</taxon>
        <taxon>asterids</taxon>
        <taxon>campanulids</taxon>
        <taxon>Asterales</taxon>
        <taxon>Asteraceae</taxon>
        <taxon>Asteroideae</taxon>
        <taxon>Heliantheae alliance</taxon>
        <taxon>Heliantheae</taxon>
        <taxon>Ambrosia</taxon>
    </lineage>
</organism>
<evidence type="ECO:0000313" key="2">
    <source>
        <dbReference type="Proteomes" id="UP001206925"/>
    </source>
</evidence>
<reference evidence="1" key="1">
    <citation type="submission" date="2022-06" db="EMBL/GenBank/DDBJ databases">
        <title>Uncovering the hologenomic basis of an extraordinary plant invasion.</title>
        <authorList>
            <person name="Bieker V.C."/>
            <person name="Martin M.D."/>
            <person name="Gilbert T."/>
            <person name="Hodgins K."/>
            <person name="Battlay P."/>
            <person name="Petersen B."/>
            <person name="Wilson J."/>
        </authorList>
    </citation>
    <scope>NUCLEOTIDE SEQUENCE</scope>
    <source>
        <strain evidence="1">AA19_3_7</strain>
        <tissue evidence="1">Leaf</tissue>
    </source>
</reference>
<gene>
    <name evidence="1" type="ORF">M8C21_001852</name>
</gene>
<dbReference type="Proteomes" id="UP001206925">
    <property type="component" value="Unassembled WGS sequence"/>
</dbReference>
<proteinExistence type="predicted"/>
<comment type="caution">
    <text evidence="1">The sequence shown here is derived from an EMBL/GenBank/DDBJ whole genome shotgun (WGS) entry which is preliminary data.</text>
</comment>
<evidence type="ECO:0000313" key="1">
    <source>
        <dbReference type="EMBL" id="KAI7737072.1"/>
    </source>
</evidence>
<dbReference type="EMBL" id="JAMZMK010009122">
    <property type="protein sequence ID" value="KAI7737072.1"/>
    <property type="molecule type" value="Genomic_DNA"/>
</dbReference>